<reference evidence="2" key="1">
    <citation type="submission" date="2021-03" db="EMBL/GenBank/DDBJ databases">
        <authorList>
            <consortium name="Genoscope - CEA"/>
            <person name="William W."/>
        </authorList>
    </citation>
    <scope>NUCLEOTIDE SEQUENCE</scope>
    <source>
        <strain evidence="2">Doubled-haploid Pahang</strain>
    </source>
</reference>
<dbReference type="AlphaFoldDB" id="A0A8D7EZW4"/>
<evidence type="ECO:0000313" key="2">
    <source>
        <dbReference type="EMBL" id="CAG1834853.1"/>
    </source>
</evidence>
<sequence length="215" mass="22039">MARRATAGVGGLPVLRKHQHILARATEGDGHGFGKHRAPVPLVAEGHRRRSKPARGAAGRVHGEDGGAGVGVAVVGAAGGDTVARGGGRLRDALRVELVPREPVARCAHARVADPRGAALPGVPACEGGRRGPRAHGGPDEQRQPRRWSGAGEGCTVPDGGGHGGGEAGEEEGAGDEGFMQKGRGGRRLFLHFTGELGERLGKPLNAVMHAFLHS</sequence>
<gene>
    <name evidence="2" type="ORF">GSMUA_229580.1</name>
</gene>
<protein>
    <submittedName>
        <fullName evidence="2">(wild Malaysian banana) hypothetical protein</fullName>
    </submittedName>
</protein>
<proteinExistence type="predicted"/>
<name>A0A8D7EZW4_MUSAM</name>
<feature type="region of interest" description="Disordered" evidence="1">
    <location>
        <begin position="46"/>
        <end position="65"/>
    </location>
</feature>
<dbReference type="EMBL" id="HG996474">
    <property type="protein sequence ID" value="CAG1834853.1"/>
    <property type="molecule type" value="Genomic_DNA"/>
</dbReference>
<accession>A0A8D7EZW4</accession>
<feature type="region of interest" description="Disordered" evidence="1">
    <location>
        <begin position="123"/>
        <end position="175"/>
    </location>
</feature>
<evidence type="ECO:0000256" key="1">
    <source>
        <dbReference type="SAM" id="MobiDB-lite"/>
    </source>
</evidence>
<organism evidence="2">
    <name type="scientific">Musa acuminata subsp. malaccensis</name>
    <name type="common">Wild banana</name>
    <name type="synonym">Musa malaccensis</name>
    <dbReference type="NCBI Taxonomy" id="214687"/>
    <lineage>
        <taxon>Eukaryota</taxon>
        <taxon>Viridiplantae</taxon>
        <taxon>Streptophyta</taxon>
        <taxon>Embryophyta</taxon>
        <taxon>Tracheophyta</taxon>
        <taxon>Spermatophyta</taxon>
        <taxon>Magnoliopsida</taxon>
        <taxon>Liliopsida</taxon>
        <taxon>Zingiberales</taxon>
        <taxon>Musaceae</taxon>
        <taxon>Musa</taxon>
    </lineage>
</organism>